<keyword evidence="2" id="KW-0378">Hydrolase</keyword>
<dbReference type="SUPFAM" id="SSF56601">
    <property type="entry name" value="beta-lactamase/transpeptidase-like"/>
    <property type="match status" value="1"/>
</dbReference>
<dbReference type="MEROPS" id="S13.002"/>
<proteinExistence type="inferred from homology"/>
<protein>
    <submittedName>
        <fullName evidence="4">D-alanyl-D-alanine carboxypeptidase, serine-type, PBP4 family</fullName>
    </submittedName>
</protein>
<keyword evidence="3" id="KW-0732">Signal</keyword>
<dbReference type="PRINTS" id="PR00922">
    <property type="entry name" value="DADACBPTASE3"/>
</dbReference>
<name>I3CJ48_9GAMM</name>
<dbReference type="Gene3D" id="3.40.710.10">
    <property type="entry name" value="DD-peptidase/beta-lactamase superfamily"/>
    <property type="match status" value="2"/>
</dbReference>
<dbReference type="STRING" id="395493.BegalDRAFT_2806"/>
<dbReference type="Gene3D" id="3.50.80.20">
    <property type="entry name" value="D-Ala-D-Ala carboxypeptidase C, peptidase S13"/>
    <property type="match status" value="1"/>
</dbReference>
<feature type="chain" id="PRO_5003669571" evidence="3">
    <location>
        <begin position="32"/>
        <end position="501"/>
    </location>
</feature>
<accession>I3CJ48</accession>
<dbReference type="EMBL" id="JH600070">
    <property type="protein sequence ID" value="EIJ43641.1"/>
    <property type="molecule type" value="Genomic_DNA"/>
</dbReference>
<reference evidence="4 5" key="1">
    <citation type="submission" date="2011-11" db="EMBL/GenBank/DDBJ databases">
        <title>Improved High-Quality Draft sequence of Beggiatoa alba B18lD.</title>
        <authorList>
            <consortium name="US DOE Joint Genome Institute"/>
            <person name="Lucas S."/>
            <person name="Han J."/>
            <person name="Lapidus A."/>
            <person name="Cheng J.-F."/>
            <person name="Goodwin L."/>
            <person name="Pitluck S."/>
            <person name="Peters L."/>
            <person name="Mikhailova N."/>
            <person name="Held B."/>
            <person name="Detter J.C."/>
            <person name="Han C."/>
            <person name="Tapia R."/>
            <person name="Land M."/>
            <person name="Hauser L."/>
            <person name="Kyrpides N."/>
            <person name="Ivanova N."/>
            <person name="Pagani I."/>
            <person name="Samuel K."/>
            <person name="Teske A."/>
            <person name="Mueller J."/>
            <person name="Woyke T."/>
        </authorList>
    </citation>
    <scope>NUCLEOTIDE SEQUENCE [LARGE SCALE GENOMIC DNA]</scope>
    <source>
        <strain evidence="4 5">B18LD</strain>
    </source>
</reference>
<feature type="signal peptide" evidence="3">
    <location>
        <begin position="1"/>
        <end position="31"/>
    </location>
</feature>
<comment type="similarity">
    <text evidence="1">Belongs to the peptidase S13 family.</text>
</comment>
<dbReference type="GO" id="GO:0006508">
    <property type="term" value="P:proteolysis"/>
    <property type="evidence" value="ECO:0007669"/>
    <property type="project" value="InterPro"/>
</dbReference>
<dbReference type="GO" id="GO:0004185">
    <property type="term" value="F:serine-type carboxypeptidase activity"/>
    <property type="evidence" value="ECO:0007669"/>
    <property type="project" value="InterPro"/>
</dbReference>
<dbReference type="OrthoDB" id="9802627at2"/>
<dbReference type="InterPro" id="IPR000667">
    <property type="entry name" value="Peptidase_S13"/>
</dbReference>
<gene>
    <name evidence="4" type="ORF">BegalDRAFT_2806</name>
</gene>
<dbReference type="PANTHER" id="PTHR30023">
    <property type="entry name" value="D-ALANYL-D-ALANINE CARBOXYPEPTIDASE"/>
    <property type="match status" value="1"/>
</dbReference>
<dbReference type="RefSeq" id="WP_002690984.1">
    <property type="nucleotide sequence ID" value="NZ_JH600070.1"/>
</dbReference>
<keyword evidence="4" id="KW-0121">Carboxypeptidase</keyword>
<sequence>MFMFLQKISTRILLRFSLLLAGLLSYPAVFAAPTLIQTIDNALTAKCLNANRTAVNIVSLTTGRTVYSRNPQSPLLPASIMKLVTTAAALHYLGPEYRYKTKVLQTGRRLSDTLQGDLILMGGGDSKLLHTDLWQIAQDLKASGLNFVEGRLIADVSLFDGYDRAPTWDVERSQRPFDAKIGALSLDLNTVAVKLRPADKVGDPLNVWLEPAPAYMHIENRSTTAAKGNGTAGVRRIDDAQGVRIVVTGNLPQGDYERTVFVNVDDPSRYTIESFRTYLVKAGITVRGNTEITTVSPANARVIYEHESPPISLIIKEMNTYSSNFMAEQFIKTIAAEKVGKPATHLNGLKQVADFLQTHGINTQGVMLADGSGLSKQNQITARMMTDLLTAMHNRFDIGPDFVTSMRVMGAFGLHSNRFKNSAARAQVRAKTGTLNGVSTLAGYVPSNSGRNLYAYTILLNDNRCGYKGADDVEDQIVNALFTQGDDSALINANAQAAATP</sequence>
<dbReference type="eggNOG" id="COG2027">
    <property type="taxonomic scope" value="Bacteria"/>
</dbReference>
<dbReference type="HOGENOM" id="CLU_017692_1_2_6"/>
<dbReference type="AlphaFoldDB" id="I3CJ48"/>
<dbReference type="InterPro" id="IPR012338">
    <property type="entry name" value="Beta-lactam/transpept-like"/>
</dbReference>
<evidence type="ECO:0000313" key="5">
    <source>
        <dbReference type="Proteomes" id="UP000005744"/>
    </source>
</evidence>
<evidence type="ECO:0000256" key="2">
    <source>
        <dbReference type="ARBA" id="ARBA00022801"/>
    </source>
</evidence>
<evidence type="ECO:0000313" key="4">
    <source>
        <dbReference type="EMBL" id="EIJ43641.1"/>
    </source>
</evidence>
<evidence type="ECO:0000256" key="1">
    <source>
        <dbReference type="ARBA" id="ARBA00006096"/>
    </source>
</evidence>
<keyword evidence="4" id="KW-0645">Protease</keyword>
<dbReference type="NCBIfam" id="TIGR00666">
    <property type="entry name" value="PBP4"/>
    <property type="match status" value="1"/>
</dbReference>
<dbReference type="Proteomes" id="UP000005744">
    <property type="component" value="Unassembled WGS sequence"/>
</dbReference>
<dbReference type="Pfam" id="PF02113">
    <property type="entry name" value="Peptidase_S13"/>
    <property type="match status" value="1"/>
</dbReference>
<dbReference type="PANTHER" id="PTHR30023:SF0">
    <property type="entry name" value="PENICILLIN-SENSITIVE CARBOXYPEPTIDASE A"/>
    <property type="match status" value="1"/>
</dbReference>
<evidence type="ECO:0000256" key="3">
    <source>
        <dbReference type="SAM" id="SignalP"/>
    </source>
</evidence>
<dbReference type="GO" id="GO:0000270">
    <property type="term" value="P:peptidoglycan metabolic process"/>
    <property type="evidence" value="ECO:0007669"/>
    <property type="project" value="TreeGrafter"/>
</dbReference>
<keyword evidence="5" id="KW-1185">Reference proteome</keyword>
<organism evidence="4 5">
    <name type="scientific">Beggiatoa alba B18LD</name>
    <dbReference type="NCBI Taxonomy" id="395493"/>
    <lineage>
        <taxon>Bacteria</taxon>
        <taxon>Pseudomonadati</taxon>
        <taxon>Pseudomonadota</taxon>
        <taxon>Gammaproteobacteria</taxon>
        <taxon>Thiotrichales</taxon>
        <taxon>Thiotrichaceae</taxon>
        <taxon>Beggiatoa</taxon>
    </lineage>
</organism>